<organism evidence="1 2">
    <name type="scientific">Terfezia boudieri ATCC MYA-4762</name>
    <dbReference type="NCBI Taxonomy" id="1051890"/>
    <lineage>
        <taxon>Eukaryota</taxon>
        <taxon>Fungi</taxon>
        <taxon>Dikarya</taxon>
        <taxon>Ascomycota</taxon>
        <taxon>Pezizomycotina</taxon>
        <taxon>Pezizomycetes</taxon>
        <taxon>Pezizales</taxon>
        <taxon>Pezizaceae</taxon>
        <taxon>Terfezia</taxon>
    </lineage>
</organism>
<gene>
    <name evidence="1" type="ORF">L211DRAFT_412258</name>
</gene>
<reference evidence="1 2" key="1">
    <citation type="journal article" date="2018" name="Nat. Ecol. Evol.">
        <title>Pezizomycetes genomes reveal the molecular basis of ectomycorrhizal truffle lifestyle.</title>
        <authorList>
            <person name="Murat C."/>
            <person name="Payen T."/>
            <person name="Noel B."/>
            <person name="Kuo A."/>
            <person name="Morin E."/>
            <person name="Chen J."/>
            <person name="Kohler A."/>
            <person name="Krizsan K."/>
            <person name="Balestrini R."/>
            <person name="Da Silva C."/>
            <person name="Montanini B."/>
            <person name="Hainaut M."/>
            <person name="Levati E."/>
            <person name="Barry K.W."/>
            <person name="Belfiori B."/>
            <person name="Cichocki N."/>
            <person name="Clum A."/>
            <person name="Dockter R.B."/>
            <person name="Fauchery L."/>
            <person name="Guy J."/>
            <person name="Iotti M."/>
            <person name="Le Tacon F."/>
            <person name="Lindquist E.A."/>
            <person name="Lipzen A."/>
            <person name="Malagnac F."/>
            <person name="Mello A."/>
            <person name="Molinier V."/>
            <person name="Miyauchi S."/>
            <person name="Poulain J."/>
            <person name="Riccioni C."/>
            <person name="Rubini A."/>
            <person name="Sitrit Y."/>
            <person name="Splivallo R."/>
            <person name="Traeger S."/>
            <person name="Wang M."/>
            <person name="Zifcakova L."/>
            <person name="Wipf D."/>
            <person name="Zambonelli A."/>
            <person name="Paolocci F."/>
            <person name="Nowrousian M."/>
            <person name="Ottonello S."/>
            <person name="Baldrian P."/>
            <person name="Spatafora J.W."/>
            <person name="Henrissat B."/>
            <person name="Nagy L.G."/>
            <person name="Aury J.M."/>
            <person name="Wincker P."/>
            <person name="Grigoriev I.V."/>
            <person name="Bonfante P."/>
            <person name="Martin F.M."/>
        </authorList>
    </citation>
    <scope>NUCLEOTIDE SEQUENCE [LARGE SCALE GENOMIC DNA]</scope>
    <source>
        <strain evidence="1 2">ATCC MYA-4762</strain>
    </source>
</reference>
<keyword evidence="2" id="KW-1185">Reference proteome</keyword>
<name>A0A3N4LKE4_9PEZI</name>
<dbReference type="InParanoid" id="A0A3N4LKE4"/>
<protein>
    <submittedName>
        <fullName evidence="1">Uncharacterized protein</fullName>
    </submittedName>
</protein>
<dbReference type="EMBL" id="ML121556">
    <property type="protein sequence ID" value="RPB21939.1"/>
    <property type="molecule type" value="Genomic_DNA"/>
</dbReference>
<sequence>MVDFSCQQPLAPTVHPLTIDLSTRAKLRYGAMEPIQDFSRPCSTTSSQDCIFLERPGGIASLPLRHRGVASAAFASPRCDELWGRRSAPINLEKFACPCREASHSQSKGISKRKERKTLLKEITLYIFSYLLVGIKQFLANRIPISFNL</sequence>
<accession>A0A3N4LKE4</accession>
<dbReference type="AlphaFoldDB" id="A0A3N4LKE4"/>
<evidence type="ECO:0000313" key="2">
    <source>
        <dbReference type="Proteomes" id="UP000267821"/>
    </source>
</evidence>
<proteinExistence type="predicted"/>
<evidence type="ECO:0000313" key="1">
    <source>
        <dbReference type="EMBL" id="RPB21939.1"/>
    </source>
</evidence>
<dbReference type="Proteomes" id="UP000267821">
    <property type="component" value="Unassembled WGS sequence"/>
</dbReference>